<accession>A0ABT4SNF0</accession>
<feature type="domain" description="Peptidase M17 leucyl aminopeptidase N-terminal" evidence="1">
    <location>
        <begin position="20"/>
        <end position="81"/>
    </location>
</feature>
<keyword evidence="3" id="KW-1185">Reference proteome</keyword>
<dbReference type="InterPro" id="IPR008283">
    <property type="entry name" value="Peptidase_M17_N"/>
</dbReference>
<reference evidence="2" key="1">
    <citation type="submission" date="2022-11" db="EMBL/GenBank/DDBJ databases">
        <title>Nonomuraea corallina sp. nov., a new species of the genus Nonomuraea isolated from sea side sediment in Thai sea.</title>
        <authorList>
            <person name="Ngamcharungchit C."/>
            <person name="Matsumoto A."/>
            <person name="Suriyachadkun C."/>
            <person name="Panbangred W."/>
            <person name="Inahashi Y."/>
            <person name="Intra B."/>
        </authorList>
    </citation>
    <scope>NUCLEOTIDE SEQUENCE</scope>
    <source>
        <strain evidence="2">MCN248</strain>
    </source>
</reference>
<sequence>MTTVRLNSADPVSFDTDALIVGFRSGPEGPRPATGAEPLDAAFGGKLAASLSSLGFAGKPGEIAKLPTFGSVSAPLLVAVG</sequence>
<dbReference type="EMBL" id="JAPNNL010000259">
    <property type="protein sequence ID" value="MDA0638614.1"/>
    <property type="molecule type" value="Genomic_DNA"/>
</dbReference>
<protein>
    <submittedName>
        <fullName evidence="2">Leucyl aminopeptidase</fullName>
    </submittedName>
</protein>
<keyword evidence="2" id="KW-0645">Protease</keyword>
<proteinExistence type="predicted"/>
<feature type="non-terminal residue" evidence="2">
    <location>
        <position position="81"/>
    </location>
</feature>
<keyword evidence="2" id="KW-0031">Aminopeptidase</keyword>
<evidence type="ECO:0000313" key="3">
    <source>
        <dbReference type="Proteomes" id="UP001144036"/>
    </source>
</evidence>
<dbReference type="GO" id="GO:0004177">
    <property type="term" value="F:aminopeptidase activity"/>
    <property type="evidence" value="ECO:0007669"/>
    <property type="project" value="UniProtKB-KW"/>
</dbReference>
<gene>
    <name evidence="2" type="ORF">OUY22_34840</name>
</gene>
<evidence type="ECO:0000313" key="2">
    <source>
        <dbReference type="EMBL" id="MDA0638614.1"/>
    </source>
</evidence>
<dbReference type="RefSeq" id="WP_333486849.1">
    <property type="nucleotide sequence ID" value="NZ_JAPNNL010000259.1"/>
</dbReference>
<organism evidence="2 3">
    <name type="scientific">Nonomuraea corallina</name>
    <dbReference type="NCBI Taxonomy" id="2989783"/>
    <lineage>
        <taxon>Bacteria</taxon>
        <taxon>Bacillati</taxon>
        <taxon>Actinomycetota</taxon>
        <taxon>Actinomycetes</taxon>
        <taxon>Streptosporangiales</taxon>
        <taxon>Streptosporangiaceae</taxon>
        <taxon>Nonomuraea</taxon>
    </lineage>
</organism>
<dbReference type="SUPFAM" id="SSF52949">
    <property type="entry name" value="Macro domain-like"/>
    <property type="match status" value="1"/>
</dbReference>
<dbReference type="Pfam" id="PF02789">
    <property type="entry name" value="Peptidase_M17_N"/>
    <property type="match status" value="1"/>
</dbReference>
<dbReference type="Gene3D" id="3.40.220.10">
    <property type="entry name" value="Leucine Aminopeptidase, subunit E, domain 1"/>
    <property type="match status" value="1"/>
</dbReference>
<keyword evidence="2" id="KW-0378">Hydrolase</keyword>
<dbReference type="InterPro" id="IPR043472">
    <property type="entry name" value="Macro_dom-like"/>
</dbReference>
<evidence type="ECO:0000259" key="1">
    <source>
        <dbReference type="Pfam" id="PF02789"/>
    </source>
</evidence>
<name>A0ABT4SNF0_9ACTN</name>
<comment type="caution">
    <text evidence="2">The sequence shown here is derived from an EMBL/GenBank/DDBJ whole genome shotgun (WGS) entry which is preliminary data.</text>
</comment>
<dbReference type="Proteomes" id="UP001144036">
    <property type="component" value="Unassembled WGS sequence"/>
</dbReference>